<organism evidence="7 8">
    <name type="scientific">Enterococcus pseudoavium</name>
    <dbReference type="NCBI Taxonomy" id="44007"/>
    <lineage>
        <taxon>Bacteria</taxon>
        <taxon>Bacillati</taxon>
        <taxon>Bacillota</taxon>
        <taxon>Bacilli</taxon>
        <taxon>Lactobacillales</taxon>
        <taxon>Enterococcaceae</taxon>
        <taxon>Enterococcus</taxon>
    </lineage>
</organism>
<dbReference type="EMBL" id="JARQAZ010000005">
    <property type="protein sequence ID" value="MDT2770745.1"/>
    <property type="molecule type" value="Genomic_DNA"/>
</dbReference>
<feature type="domain" description="Gram-positive cocci surface proteins LPxTG" evidence="6">
    <location>
        <begin position="344"/>
        <end position="378"/>
    </location>
</feature>
<keyword evidence="5" id="KW-1133">Transmembrane helix</keyword>
<protein>
    <submittedName>
        <fullName evidence="7">SpaH/EbpB family LPXTG-anchored major pilin</fullName>
    </submittedName>
</protein>
<evidence type="ECO:0000313" key="7">
    <source>
        <dbReference type="EMBL" id="MDT2770745.1"/>
    </source>
</evidence>
<dbReference type="Gene3D" id="2.60.40.740">
    <property type="match status" value="1"/>
</dbReference>
<dbReference type="NCBIfam" id="TIGR01167">
    <property type="entry name" value="LPXTG_anchor"/>
    <property type="match status" value="1"/>
</dbReference>
<accession>A0ABU3FJ10</accession>
<keyword evidence="8" id="KW-1185">Reference proteome</keyword>
<evidence type="ECO:0000259" key="6">
    <source>
        <dbReference type="PROSITE" id="PS50847"/>
    </source>
</evidence>
<evidence type="ECO:0000256" key="4">
    <source>
        <dbReference type="ARBA" id="ARBA00023088"/>
    </source>
</evidence>
<dbReference type="InterPro" id="IPR026466">
    <property type="entry name" value="Fim_isopep_form_D2_dom"/>
</dbReference>
<dbReference type="NCBIfam" id="TIGR04226">
    <property type="entry name" value="RrgB_K2N_iso_D2"/>
    <property type="match status" value="1"/>
</dbReference>
<dbReference type="Pfam" id="PF16555">
    <property type="entry name" value="GramPos_pilinD1"/>
    <property type="match status" value="1"/>
</dbReference>
<dbReference type="PROSITE" id="PS50847">
    <property type="entry name" value="GRAM_POS_ANCHORING"/>
    <property type="match status" value="1"/>
</dbReference>
<reference evidence="7 8" key="1">
    <citation type="submission" date="2023-03" db="EMBL/GenBank/DDBJ databases">
        <authorList>
            <person name="Shen W."/>
            <person name="Cai J."/>
        </authorList>
    </citation>
    <scope>NUCLEOTIDE SEQUENCE [LARGE SCALE GENOMIC DNA]</scope>
    <source>
        <strain evidence="7 8">Y59</strain>
    </source>
</reference>
<dbReference type="RefSeq" id="WP_376716092.1">
    <property type="nucleotide sequence ID" value="NZ_JARQAZ010000005.1"/>
</dbReference>
<dbReference type="NCBIfam" id="NF033902">
    <property type="entry name" value="iso_D2_wall_anc"/>
    <property type="match status" value="1"/>
</dbReference>
<dbReference type="Pfam" id="PF00746">
    <property type="entry name" value="Gram_pos_anchor"/>
    <property type="match status" value="1"/>
</dbReference>
<dbReference type="InterPro" id="IPR019931">
    <property type="entry name" value="LPXTG_anchor"/>
</dbReference>
<evidence type="ECO:0000256" key="2">
    <source>
        <dbReference type="ARBA" id="ARBA00022525"/>
    </source>
</evidence>
<keyword evidence="4" id="KW-0572">Peptidoglycan-anchor</keyword>
<dbReference type="InterPro" id="IPR032364">
    <property type="entry name" value="GramPos_pilinD1_N"/>
</dbReference>
<comment type="caution">
    <text evidence="7">The sequence shown here is derived from an EMBL/GenBank/DDBJ whole genome shotgun (WGS) entry which is preliminary data.</text>
</comment>
<dbReference type="Proteomes" id="UP001269061">
    <property type="component" value="Unassembled WGS sequence"/>
</dbReference>
<keyword evidence="2" id="KW-0964">Secreted</keyword>
<evidence type="ECO:0000256" key="5">
    <source>
        <dbReference type="SAM" id="Phobius"/>
    </source>
</evidence>
<dbReference type="InterPro" id="IPR048052">
    <property type="entry name" value="FM1-like"/>
</dbReference>
<keyword evidence="5" id="KW-0472">Membrane</keyword>
<evidence type="ECO:0000256" key="3">
    <source>
        <dbReference type="ARBA" id="ARBA00022729"/>
    </source>
</evidence>
<dbReference type="InterPro" id="IPR041033">
    <property type="entry name" value="SpaA_PFL_dom_1"/>
</dbReference>
<gene>
    <name evidence="7" type="ORF">P7H46_07780</name>
</gene>
<name>A0ABU3FJ10_9ENTE</name>
<keyword evidence="3" id="KW-0732">Signal</keyword>
<proteinExistence type="predicted"/>
<dbReference type="Pfam" id="PF17802">
    <property type="entry name" value="SpaA"/>
    <property type="match status" value="1"/>
</dbReference>
<keyword evidence="1" id="KW-0134">Cell wall</keyword>
<keyword evidence="5" id="KW-0812">Transmembrane</keyword>
<evidence type="ECO:0000313" key="8">
    <source>
        <dbReference type="Proteomes" id="UP001269061"/>
    </source>
</evidence>
<dbReference type="Gene3D" id="2.60.40.10">
    <property type="entry name" value="Immunoglobulins"/>
    <property type="match status" value="2"/>
</dbReference>
<feature type="transmembrane region" description="Helical" evidence="5">
    <location>
        <begin position="350"/>
        <end position="372"/>
    </location>
</feature>
<evidence type="ECO:0000256" key="1">
    <source>
        <dbReference type="ARBA" id="ARBA00022512"/>
    </source>
</evidence>
<dbReference type="InterPro" id="IPR013783">
    <property type="entry name" value="Ig-like_fold"/>
</dbReference>
<sequence length="378" mass="41500">MTSASKPFIVAVPMTNAEGTDWNDDVHVYPKNEGLNPEKKPNKPSVNIGDEVKWTIKANVPSDFNTYKKFQIVDQLDKRLNYVDNTVVVYGSDTAETPLSKVILDKSSDNGNTGDYVIIHAPASDSDKEKVTIQLTETGIKKLADESSVTKIVVEFGTTVNGNISNDIDNIIKNDATINFENESGSDGVTTPEAEVDTGEIKIDKKDSNDDKPLKGSEFQIASFNEHAASEEYLKVKLDSNNKIIAILEKGDTGYDDAYSWVVRPHAEGSELVVDKTKKIFYATSFGGLQTHDSSNNWSSYWVVETKAPKDYNLLEAPVQITFESGLTNYVLTKPVINKKGFTLPNTGGIGTMFLVVFGIILIGLAIILIMGKNRKTV</sequence>